<accession>A0ABW0TB28</accession>
<evidence type="ECO:0000313" key="2">
    <source>
        <dbReference type="Proteomes" id="UP001596107"/>
    </source>
</evidence>
<dbReference type="RefSeq" id="WP_223020664.1">
    <property type="nucleotide sequence ID" value="NZ_CP078143.1"/>
</dbReference>
<dbReference type="Pfam" id="PF09981">
    <property type="entry name" value="DUF2218"/>
    <property type="match status" value="1"/>
</dbReference>
<sequence>MPTTIATITTARASIYLQQLCKHFGHKVPVTFTTTDGSITLPFGTCDLTANGDTLTLSVTGEVDALDRLQHVIADHLLRFAFRENPEIRWRSASGENHAATV</sequence>
<dbReference type="PIRSF" id="PIRSF028291">
    <property type="entry name" value="UCP028291"/>
    <property type="match status" value="1"/>
</dbReference>
<dbReference type="EMBL" id="JBHSNB010000002">
    <property type="protein sequence ID" value="MFC5586125.1"/>
    <property type="molecule type" value="Genomic_DNA"/>
</dbReference>
<proteinExistence type="predicted"/>
<gene>
    <name evidence="1" type="ORF">ACFPOD_13485</name>
</gene>
<evidence type="ECO:0000313" key="1">
    <source>
        <dbReference type="EMBL" id="MFC5586125.1"/>
    </source>
</evidence>
<keyword evidence="2" id="KW-1185">Reference proteome</keyword>
<protein>
    <submittedName>
        <fullName evidence="1">DUF2218 domain-containing protein</fullName>
    </submittedName>
</protein>
<name>A0ABW0TB28_9HYPH</name>
<organism evidence="1 2">
    <name type="scientific">Nitratireductor kimnyeongensis</name>
    <dbReference type="NCBI Taxonomy" id="430679"/>
    <lineage>
        <taxon>Bacteria</taxon>
        <taxon>Pseudomonadati</taxon>
        <taxon>Pseudomonadota</taxon>
        <taxon>Alphaproteobacteria</taxon>
        <taxon>Hyphomicrobiales</taxon>
        <taxon>Phyllobacteriaceae</taxon>
        <taxon>Nitratireductor</taxon>
    </lineage>
</organism>
<dbReference type="Proteomes" id="UP001596107">
    <property type="component" value="Unassembled WGS sequence"/>
</dbReference>
<dbReference type="Gene3D" id="3.30.310.50">
    <property type="entry name" value="Alpha-D-phosphohexomutase, C-terminal domain"/>
    <property type="match status" value="1"/>
</dbReference>
<dbReference type="InterPro" id="IPR014543">
    <property type="entry name" value="UCP028291"/>
</dbReference>
<reference evidence="2" key="1">
    <citation type="journal article" date="2019" name="Int. J. Syst. Evol. Microbiol.">
        <title>The Global Catalogue of Microorganisms (GCM) 10K type strain sequencing project: providing services to taxonomists for standard genome sequencing and annotation.</title>
        <authorList>
            <consortium name="The Broad Institute Genomics Platform"/>
            <consortium name="The Broad Institute Genome Sequencing Center for Infectious Disease"/>
            <person name="Wu L."/>
            <person name="Ma J."/>
        </authorList>
    </citation>
    <scope>NUCLEOTIDE SEQUENCE [LARGE SCALE GENOMIC DNA]</scope>
    <source>
        <strain evidence="2">JCM 3366</strain>
    </source>
</reference>
<comment type="caution">
    <text evidence="1">The sequence shown here is derived from an EMBL/GenBank/DDBJ whole genome shotgun (WGS) entry which is preliminary data.</text>
</comment>